<sequence length="107" mass="12135">MRNAGGPLFHTFYVVPSSTAPITTSVWLDLYKSGQWASYDYVLEWHHVEFSTQLHVENKDETIDTFGSIATELPIAQEDDDLIETDLKTMDGKINIVQKLTESIIES</sequence>
<reference evidence="1" key="1">
    <citation type="submission" date="2021-02" db="EMBL/GenBank/DDBJ databases">
        <authorList>
            <person name="Nowell W R."/>
        </authorList>
    </citation>
    <scope>NUCLEOTIDE SEQUENCE</scope>
</reference>
<accession>A0A815GNR8</accession>
<dbReference type="EMBL" id="CAJNOQ010014405">
    <property type="protein sequence ID" value="CAF1340998.1"/>
    <property type="molecule type" value="Genomic_DNA"/>
</dbReference>
<dbReference type="Proteomes" id="UP000681722">
    <property type="component" value="Unassembled WGS sequence"/>
</dbReference>
<name>A0A815GNR8_9BILA</name>
<comment type="caution">
    <text evidence="1">The sequence shown here is derived from an EMBL/GenBank/DDBJ whole genome shotgun (WGS) entry which is preliminary data.</text>
</comment>
<evidence type="ECO:0000313" key="1">
    <source>
        <dbReference type="EMBL" id="CAF1340998.1"/>
    </source>
</evidence>
<feature type="non-terminal residue" evidence="1">
    <location>
        <position position="1"/>
    </location>
</feature>
<organism evidence="1 3">
    <name type="scientific">Didymodactylos carnosus</name>
    <dbReference type="NCBI Taxonomy" id="1234261"/>
    <lineage>
        <taxon>Eukaryota</taxon>
        <taxon>Metazoa</taxon>
        <taxon>Spiralia</taxon>
        <taxon>Gnathifera</taxon>
        <taxon>Rotifera</taxon>
        <taxon>Eurotatoria</taxon>
        <taxon>Bdelloidea</taxon>
        <taxon>Philodinida</taxon>
        <taxon>Philodinidae</taxon>
        <taxon>Didymodactylos</taxon>
    </lineage>
</organism>
<dbReference type="Proteomes" id="UP000663829">
    <property type="component" value="Unassembled WGS sequence"/>
</dbReference>
<protein>
    <submittedName>
        <fullName evidence="1">Uncharacterized protein</fullName>
    </submittedName>
</protein>
<proteinExistence type="predicted"/>
<dbReference type="EMBL" id="CAJOBC010058752">
    <property type="protein sequence ID" value="CAF4201792.1"/>
    <property type="molecule type" value="Genomic_DNA"/>
</dbReference>
<keyword evidence="3" id="KW-1185">Reference proteome</keyword>
<dbReference type="AlphaFoldDB" id="A0A815GNR8"/>
<evidence type="ECO:0000313" key="2">
    <source>
        <dbReference type="EMBL" id="CAF4201792.1"/>
    </source>
</evidence>
<evidence type="ECO:0000313" key="3">
    <source>
        <dbReference type="Proteomes" id="UP000663829"/>
    </source>
</evidence>
<gene>
    <name evidence="1" type="ORF">GPM918_LOCUS30431</name>
    <name evidence="2" type="ORF">SRO942_LOCUS31041</name>
</gene>